<name>A0A1Y1V932_9FUNG</name>
<organism evidence="2 3">
    <name type="scientific">Piromyces finnis</name>
    <dbReference type="NCBI Taxonomy" id="1754191"/>
    <lineage>
        <taxon>Eukaryota</taxon>
        <taxon>Fungi</taxon>
        <taxon>Fungi incertae sedis</taxon>
        <taxon>Chytridiomycota</taxon>
        <taxon>Chytridiomycota incertae sedis</taxon>
        <taxon>Neocallimastigomycetes</taxon>
        <taxon>Neocallimastigales</taxon>
        <taxon>Neocallimastigaceae</taxon>
        <taxon>Piromyces</taxon>
    </lineage>
</organism>
<feature type="transmembrane region" description="Helical" evidence="1">
    <location>
        <begin position="116"/>
        <end position="139"/>
    </location>
</feature>
<feature type="transmembrane region" description="Helical" evidence="1">
    <location>
        <begin position="163"/>
        <end position="183"/>
    </location>
</feature>
<dbReference type="Proteomes" id="UP000193719">
    <property type="component" value="Unassembled WGS sequence"/>
</dbReference>
<feature type="transmembrane region" description="Helical" evidence="1">
    <location>
        <begin position="45"/>
        <end position="63"/>
    </location>
</feature>
<evidence type="ECO:0000313" key="3">
    <source>
        <dbReference type="Proteomes" id="UP000193719"/>
    </source>
</evidence>
<evidence type="ECO:0000256" key="1">
    <source>
        <dbReference type="SAM" id="Phobius"/>
    </source>
</evidence>
<protein>
    <submittedName>
        <fullName evidence="2">Uncharacterized protein</fullName>
    </submittedName>
</protein>
<feature type="transmembrane region" description="Helical" evidence="1">
    <location>
        <begin position="83"/>
        <end position="104"/>
    </location>
</feature>
<keyword evidence="1" id="KW-0812">Transmembrane</keyword>
<feature type="transmembrane region" description="Helical" evidence="1">
    <location>
        <begin position="20"/>
        <end position="38"/>
    </location>
</feature>
<accession>A0A1Y1V932</accession>
<gene>
    <name evidence="2" type="ORF">BCR36DRAFT_326890</name>
</gene>
<keyword evidence="1" id="KW-0472">Membrane</keyword>
<dbReference type="OrthoDB" id="10539777at2759"/>
<dbReference type="EMBL" id="MCFH01000021">
    <property type="protein sequence ID" value="ORX50298.1"/>
    <property type="molecule type" value="Genomic_DNA"/>
</dbReference>
<feature type="transmembrane region" description="Helical" evidence="1">
    <location>
        <begin position="203"/>
        <end position="222"/>
    </location>
</feature>
<dbReference type="AlphaFoldDB" id="A0A1Y1V932"/>
<reference evidence="2 3" key="2">
    <citation type="submission" date="2016-08" db="EMBL/GenBank/DDBJ databases">
        <title>Pervasive Adenine N6-methylation of Active Genes in Fungi.</title>
        <authorList>
            <consortium name="DOE Joint Genome Institute"/>
            <person name="Mondo S.J."/>
            <person name="Dannebaum R.O."/>
            <person name="Kuo R.C."/>
            <person name="Labutti K."/>
            <person name="Haridas S."/>
            <person name="Kuo A."/>
            <person name="Salamov A."/>
            <person name="Ahrendt S.R."/>
            <person name="Lipzen A."/>
            <person name="Sullivan W."/>
            <person name="Andreopoulos W.B."/>
            <person name="Clum A."/>
            <person name="Lindquist E."/>
            <person name="Daum C."/>
            <person name="Ramamoorthy G.K."/>
            <person name="Gryganskyi A."/>
            <person name="Culley D."/>
            <person name="Magnuson J.K."/>
            <person name="James T.Y."/>
            <person name="O'Malley M.A."/>
            <person name="Stajich J.E."/>
            <person name="Spatafora J.W."/>
            <person name="Visel A."/>
            <person name="Grigoriev I.V."/>
        </authorList>
    </citation>
    <scope>NUCLEOTIDE SEQUENCE [LARGE SCALE GENOMIC DNA]</scope>
    <source>
        <strain evidence="3">finn</strain>
    </source>
</reference>
<sequence>MTTTYKTVSESFSDFINKSQYFNPFFSFIAVFYIYFAIGVRSDTIWKYLFWVVNCGFFANLFSMAKALSKNLNYFGFKYFTHLVWFETILFGINEWGFVYINFLKIRSLISTLRTRIWSGIIYSLFFYTMICRIIISYYELDEENQLLNGETPIEKSVKIHTILYVPMGVIECIFLYLIIINIMSEEDNKSKSVLSILLHSSLSRMFIVSLLLLSISILVWFPNTGVTGFIRRFLWRIKGYLGIIFLVDLLLLRIEIDNNKIIDQNEKIKKINLENSIQNITRMYQTNNANSNFNTTNNYSPTNYSPHSRQSIGSYIPPFSPSKTSDFSTHRTSFENVDNSREKLINSPTTPSSSRYVMSPSLRSPMVTSNSQKHILTHSNDRTIRHQSGGAFSVYNNDAITIENSNKQLNTAHSDNGEITENDIHQQSKFPIYEESKKLYK</sequence>
<keyword evidence="3" id="KW-1185">Reference proteome</keyword>
<comment type="caution">
    <text evidence="2">The sequence shown here is derived from an EMBL/GenBank/DDBJ whole genome shotgun (WGS) entry which is preliminary data.</text>
</comment>
<proteinExistence type="predicted"/>
<keyword evidence="1" id="KW-1133">Transmembrane helix</keyword>
<reference evidence="2 3" key="1">
    <citation type="submission" date="2016-08" db="EMBL/GenBank/DDBJ databases">
        <title>Genomes of anaerobic fungi encode conserved fungal cellulosomes for biomass hydrolysis.</title>
        <authorList>
            <consortium name="DOE Joint Genome Institute"/>
            <person name="Haitjema C.H."/>
            <person name="Gilmore S.P."/>
            <person name="Henske J.K."/>
            <person name="Solomon K.V."/>
            <person name="De Groot R."/>
            <person name="Kuo A."/>
            <person name="Mondo S.J."/>
            <person name="Salamov A.A."/>
            <person name="Labutti K."/>
            <person name="Zhao Z."/>
            <person name="Chiniquy J."/>
            <person name="Barry K."/>
            <person name="Brewer H.M."/>
            <person name="Purvine S.O."/>
            <person name="Wright A.T."/>
            <person name="Boxma B."/>
            <person name="Van Alen T."/>
            <person name="Hackstein J.H."/>
            <person name="Baker S.E."/>
            <person name="Grigoriev I.V."/>
            <person name="O'Malley M.A."/>
        </authorList>
    </citation>
    <scope>NUCLEOTIDE SEQUENCE [LARGE SCALE GENOMIC DNA]</scope>
    <source>
        <strain evidence="3">finn</strain>
    </source>
</reference>
<evidence type="ECO:0000313" key="2">
    <source>
        <dbReference type="EMBL" id="ORX50298.1"/>
    </source>
</evidence>